<protein>
    <recommendedName>
        <fullName evidence="4">Integral membrane protein</fullName>
    </recommendedName>
</protein>
<reference evidence="2 3" key="1">
    <citation type="journal article" date="2015" name="Genome Announc.">
        <title>Expanding the biotechnology potential of lactobacilli through comparative genomics of 213 strains and associated genera.</title>
        <authorList>
            <person name="Sun Z."/>
            <person name="Harris H.M."/>
            <person name="McCann A."/>
            <person name="Guo C."/>
            <person name="Argimon S."/>
            <person name="Zhang W."/>
            <person name="Yang X."/>
            <person name="Jeffery I.B."/>
            <person name="Cooney J.C."/>
            <person name="Kagawa T.F."/>
            <person name="Liu W."/>
            <person name="Song Y."/>
            <person name="Salvetti E."/>
            <person name="Wrobel A."/>
            <person name="Rasinkangas P."/>
            <person name="Parkhill J."/>
            <person name="Rea M.C."/>
            <person name="O'Sullivan O."/>
            <person name="Ritari J."/>
            <person name="Douillard F.P."/>
            <person name="Paul Ross R."/>
            <person name="Yang R."/>
            <person name="Briner A.E."/>
            <person name="Felis G.E."/>
            <person name="de Vos W.M."/>
            <person name="Barrangou R."/>
            <person name="Klaenhammer T.R."/>
            <person name="Caufield P.W."/>
            <person name="Cui Y."/>
            <person name="Zhang H."/>
            <person name="O'Toole P.W."/>
        </authorList>
    </citation>
    <scope>NUCLEOTIDE SEQUENCE [LARGE SCALE GENOMIC DNA]</scope>
    <source>
        <strain evidence="2 3">DSM 20014</strain>
    </source>
</reference>
<keyword evidence="1" id="KW-1133">Transmembrane helix</keyword>
<feature type="transmembrane region" description="Helical" evidence="1">
    <location>
        <begin position="43"/>
        <end position="60"/>
    </location>
</feature>
<evidence type="ECO:0000313" key="2">
    <source>
        <dbReference type="EMBL" id="KRN77532.1"/>
    </source>
</evidence>
<dbReference type="EMBL" id="JQCD01000018">
    <property type="protein sequence ID" value="KRN77532.1"/>
    <property type="molecule type" value="Genomic_DNA"/>
</dbReference>
<keyword evidence="1" id="KW-0812">Transmembrane</keyword>
<feature type="transmembrane region" description="Helical" evidence="1">
    <location>
        <begin position="6"/>
        <end position="22"/>
    </location>
</feature>
<evidence type="ECO:0000256" key="1">
    <source>
        <dbReference type="SAM" id="Phobius"/>
    </source>
</evidence>
<sequence>MILILYVMFLLVLGFMAAYMWLNRNHLLGMNAHDSRRLTSWSVPVLVVDILFTALALILAGTDSFIPMFGLMLGVLVLPLIGFIVVQRTFD</sequence>
<accession>A0A0R2JRF0</accession>
<dbReference type="AlphaFoldDB" id="A0A0R2JRF0"/>
<comment type="caution">
    <text evidence="2">The sequence shown here is derived from an EMBL/GenBank/DDBJ whole genome shotgun (WGS) entry which is preliminary data.</text>
</comment>
<organism evidence="2 3">
    <name type="scientific">Weissella minor</name>
    <dbReference type="NCBI Taxonomy" id="1620"/>
    <lineage>
        <taxon>Bacteria</taxon>
        <taxon>Bacillati</taxon>
        <taxon>Bacillota</taxon>
        <taxon>Bacilli</taxon>
        <taxon>Lactobacillales</taxon>
        <taxon>Lactobacillaceae</taxon>
        <taxon>Weissella</taxon>
    </lineage>
</organism>
<proteinExistence type="predicted"/>
<dbReference type="STRING" id="1620.IV67_GL001590"/>
<gene>
    <name evidence="2" type="ORF">IV67_GL001590</name>
</gene>
<name>A0A0R2JRF0_9LACO</name>
<dbReference type="Proteomes" id="UP000051673">
    <property type="component" value="Unassembled WGS sequence"/>
</dbReference>
<evidence type="ECO:0008006" key="4">
    <source>
        <dbReference type="Google" id="ProtNLM"/>
    </source>
</evidence>
<keyword evidence="3" id="KW-1185">Reference proteome</keyword>
<dbReference type="RefSeq" id="WP_057786676.1">
    <property type="nucleotide sequence ID" value="NZ_JQCD01000018.1"/>
</dbReference>
<dbReference type="OrthoDB" id="2149202at2"/>
<dbReference type="PATRIC" id="fig|1620.3.peg.1625"/>
<evidence type="ECO:0000313" key="3">
    <source>
        <dbReference type="Proteomes" id="UP000051673"/>
    </source>
</evidence>
<keyword evidence="1" id="KW-0472">Membrane</keyword>
<feature type="transmembrane region" description="Helical" evidence="1">
    <location>
        <begin position="66"/>
        <end position="86"/>
    </location>
</feature>